<comment type="caution">
    <text evidence="2">The sequence shown here is derived from an EMBL/GenBank/DDBJ whole genome shotgun (WGS) entry which is preliminary data.</text>
</comment>
<name>A0AAW0GRG2_9APHY</name>
<evidence type="ECO:0000313" key="2">
    <source>
        <dbReference type="EMBL" id="KAK7692154.1"/>
    </source>
</evidence>
<organism evidence="2 3">
    <name type="scientific">Cerrena zonata</name>
    <dbReference type="NCBI Taxonomy" id="2478898"/>
    <lineage>
        <taxon>Eukaryota</taxon>
        <taxon>Fungi</taxon>
        <taxon>Dikarya</taxon>
        <taxon>Basidiomycota</taxon>
        <taxon>Agaricomycotina</taxon>
        <taxon>Agaricomycetes</taxon>
        <taxon>Polyporales</taxon>
        <taxon>Cerrenaceae</taxon>
        <taxon>Cerrena</taxon>
    </lineage>
</organism>
<accession>A0AAW0GRG2</accession>
<evidence type="ECO:0000259" key="1">
    <source>
        <dbReference type="Pfam" id="PF20236"/>
    </source>
</evidence>
<dbReference type="AlphaFoldDB" id="A0AAW0GRG2"/>
<feature type="domain" description="DUF6593" evidence="1">
    <location>
        <begin position="41"/>
        <end position="180"/>
    </location>
</feature>
<sequence>MSTLFGMPFFLEDQSGDIENSEFNDLYNRMRFSLRKTSADDAANTTLMVYDLSSPSASSRNDLRVPVACLTFGAGPTLGTVRIKTGPAVNMEQYLSRVGRNPKVRKFIAHDEQEYRWTHRPGGDTEWQCVNSSGYEVAVYSLKPAGEPHYPNSSGCSLTIEENYAHLAGELLASLTIMRHMAIHNL</sequence>
<dbReference type="InterPro" id="IPR046528">
    <property type="entry name" value="DUF6593"/>
</dbReference>
<gene>
    <name evidence="2" type="ORF">QCA50_003773</name>
</gene>
<dbReference type="Pfam" id="PF20236">
    <property type="entry name" value="DUF6593"/>
    <property type="match status" value="1"/>
</dbReference>
<evidence type="ECO:0000313" key="3">
    <source>
        <dbReference type="Proteomes" id="UP001385951"/>
    </source>
</evidence>
<dbReference type="Proteomes" id="UP001385951">
    <property type="component" value="Unassembled WGS sequence"/>
</dbReference>
<protein>
    <recommendedName>
        <fullName evidence="1">DUF6593 domain-containing protein</fullName>
    </recommendedName>
</protein>
<keyword evidence="3" id="KW-1185">Reference proteome</keyword>
<proteinExistence type="predicted"/>
<dbReference type="EMBL" id="JASBNA010000004">
    <property type="protein sequence ID" value="KAK7692154.1"/>
    <property type="molecule type" value="Genomic_DNA"/>
</dbReference>
<reference evidence="2 3" key="1">
    <citation type="submission" date="2022-09" db="EMBL/GenBank/DDBJ databases">
        <authorList>
            <person name="Palmer J.M."/>
        </authorList>
    </citation>
    <scope>NUCLEOTIDE SEQUENCE [LARGE SCALE GENOMIC DNA]</scope>
    <source>
        <strain evidence="2 3">DSM 7382</strain>
    </source>
</reference>